<dbReference type="AlphaFoldDB" id="C0NKL0"/>
<feature type="compositionally biased region" description="Acidic residues" evidence="1">
    <location>
        <begin position="69"/>
        <end position="78"/>
    </location>
</feature>
<protein>
    <submittedName>
        <fullName evidence="2">Uncharacterized protein</fullName>
    </submittedName>
</protein>
<feature type="compositionally biased region" description="Basic and acidic residues" evidence="1">
    <location>
        <begin position="45"/>
        <end position="59"/>
    </location>
</feature>
<evidence type="ECO:0000313" key="3">
    <source>
        <dbReference type="Proteomes" id="UP000001631"/>
    </source>
</evidence>
<dbReference type="HOGENOM" id="CLU_1937521_0_0_1"/>
<dbReference type="Proteomes" id="UP000001631">
    <property type="component" value="Unassembled WGS sequence"/>
</dbReference>
<dbReference type="EMBL" id="GG663366">
    <property type="protein sequence ID" value="EEH08401.1"/>
    <property type="molecule type" value="Genomic_DNA"/>
</dbReference>
<dbReference type="InParanoid" id="C0NKL0"/>
<accession>C0NKL0</accession>
<gene>
    <name evidence="2" type="ORF">HCBG_03690</name>
</gene>
<keyword evidence="3" id="KW-1185">Reference proteome</keyword>
<feature type="region of interest" description="Disordered" evidence="1">
    <location>
        <begin position="32"/>
        <end position="130"/>
    </location>
</feature>
<reference evidence="2" key="1">
    <citation type="submission" date="2009-02" db="EMBL/GenBank/DDBJ databases">
        <title>The Genome Sequence of Ajellomyces capsulatus strain G186AR.</title>
        <authorList>
            <consortium name="The Broad Institute Genome Sequencing Platform"/>
            <person name="Champion M."/>
            <person name="Cuomo C."/>
            <person name="Ma L.-J."/>
            <person name="Henn M.R."/>
            <person name="Sil A."/>
            <person name="Goldman B."/>
            <person name="Young S.K."/>
            <person name="Kodira C.D."/>
            <person name="Zeng Q."/>
            <person name="Koehrsen M."/>
            <person name="Alvarado L."/>
            <person name="Berlin A."/>
            <person name="Borenstein D."/>
            <person name="Chen Z."/>
            <person name="Engels R."/>
            <person name="Freedman E."/>
            <person name="Gellesch M."/>
            <person name="Goldberg J."/>
            <person name="Griggs A."/>
            <person name="Gujja S."/>
            <person name="Heiman D."/>
            <person name="Hepburn T."/>
            <person name="Howarth C."/>
            <person name="Jen D."/>
            <person name="Larson L."/>
            <person name="Lewis B."/>
            <person name="Mehta T."/>
            <person name="Park D."/>
            <person name="Pearson M."/>
            <person name="Roberts A."/>
            <person name="Saif S."/>
            <person name="Shea T."/>
            <person name="Shenoy N."/>
            <person name="Sisk P."/>
            <person name="Stolte C."/>
            <person name="Sykes S."/>
            <person name="Walk T."/>
            <person name="White J."/>
            <person name="Yandava C."/>
            <person name="Klein B."/>
            <person name="McEwen J.G."/>
            <person name="Puccia R."/>
            <person name="Goldman G.H."/>
            <person name="Felipe M.S."/>
            <person name="Nino-Vega G."/>
            <person name="San-Blas G."/>
            <person name="Taylor J."/>
            <person name="Mendoza L."/>
            <person name="Galagan J."/>
            <person name="Nusbaum C."/>
            <person name="Birren B."/>
        </authorList>
    </citation>
    <scope>NUCLEOTIDE SEQUENCE</scope>
    <source>
        <strain evidence="2">G186AR</strain>
    </source>
</reference>
<evidence type="ECO:0000256" key="1">
    <source>
        <dbReference type="SAM" id="MobiDB-lite"/>
    </source>
</evidence>
<proteinExistence type="predicted"/>
<organism evidence="2 3">
    <name type="scientific">Ajellomyces capsulatus (strain G186AR / H82 / ATCC MYA-2454 / RMSCC 2432)</name>
    <name type="common">Darling's disease fungus</name>
    <name type="synonym">Histoplasma capsulatum</name>
    <dbReference type="NCBI Taxonomy" id="447093"/>
    <lineage>
        <taxon>Eukaryota</taxon>
        <taxon>Fungi</taxon>
        <taxon>Dikarya</taxon>
        <taxon>Ascomycota</taxon>
        <taxon>Pezizomycotina</taxon>
        <taxon>Eurotiomycetes</taxon>
        <taxon>Eurotiomycetidae</taxon>
        <taxon>Onygenales</taxon>
        <taxon>Ajellomycetaceae</taxon>
        <taxon>Histoplasma</taxon>
    </lineage>
</organism>
<feature type="compositionally biased region" description="Polar residues" evidence="1">
    <location>
        <begin position="92"/>
        <end position="105"/>
    </location>
</feature>
<evidence type="ECO:0000313" key="2">
    <source>
        <dbReference type="EMBL" id="EEH08401.1"/>
    </source>
</evidence>
<name>C0NKL0_AJECG</name>
<sequence>MNRHENEAGFKDCFVALFGAWVSNPRIHRMRAAGRAGKTTKSLHQRGDIKEPSKDTEARRRLRTIRSMEEEEGEEEEAGTTGSFQPRRKSPNRSSSQAPRVTTSLELACASRLSAAGGRMRMRGEDEDEG</sequence>
<dbReference type="RefSeq" id="XP_045288882.1">
    <property type="nucleotide sequence ID" value="XM_045430739.1"/>
</dbReference>
<dbReference type="GeneID" id="69036706"/>